<reference evidence="2 3" key="1">
    <citation type="submission" date="2023-07" db="EMBL/GenBank/DDBJ databases">
        <title>Sorghum-associated microbial communities from plants grown in Nebraska, USA.</title>
        <authorList>
            <person name="Schachtman D."/>
        </authorList>
    </citation>
    <scope>NUCLEOTIDE SEQUENCE [LARGE SCALE GENOMIC DNA]</scope>
    <source>
        <strain evidence="2 3">DS1314</strain>
    </source>
</reference>
<keyword evidence="3" id="KW-1185">Reference proteome</keyword>
<dbReference type="EMBL" id="JAUSTI010000013">
    <property type="protein sequence ID" value="MDQ0172718.1"/>
    <property type="molecule type" value="Genomic_DNA"/>
</dbReference>
<name>A0ABT9WHG3_9BACL</name>
<accession>A0ABT9WHG3</accession>
<sequence>MRKNNAIKYIFIIVAAVLISNVIQFYVFNQNNMEQKDDTLPPIYESKANLYTDYSSGVQNIYRFLVNLNNAHTRNEAKFFSDGFISGMSADHYTYLESIIQKMDHGENTNEVQRIIETNQNLYLMIYELRDYFDVKENNADFPDHWNEVHTLLEEITNQIASGSSESTTLYNITSYPENFIIKEDYKTTMSSLNENIAKVIELIR</sequence>
<evidence type="ECO:0000256" key="1">
    <source>
        <dbReference type="SAM" id="Phobius"/>
    </source>
</evidence>
<keyword evidence="1" id="KW-0472">Membrane</keyword>
<evidence type="ECO:0000313" key="3">
    <source>
        <dbReference type="Proteomes" id="UP001233836"/>
    </source>
</evidence>
<keyword evidence="1" id="KW-0812">Transmembrane</keyword>
<gene>
    <name evidence="2" type="ORF">J2T19_004208</name>
</gene>
<feature type="transmembrane region" description="Helical" evidence="1">
    <location>
        <begin position="6"/>
        <end position="28"/>
    </location>
</feature>
<protein>
    <submittedName>
        <fullName evidence="2">Uncharacterized protein</fullName>
    </submittedName>
</protein>
<proteinExistence type="predicted"/>
<organism evidence="2 3">
    <name type="scientific">Paenibacillus tundrae</name>
    <dbReference type="NCBI Taxonomy" id="528187"/>
    <lineage>
        <taxon>Bacteria</taxon>
        <taxon>Bacillati</taxon>
        <taxon>Bacillota</taxon>
        <taxon>Bacilli</taxon>
        <taxon>Bacillales</taxon>
        <taxon>Paenibacillaceae</taxon>
        <taxon>Paenibacillus</taxon>
    </lineage>
</organism>
<dbReference type="Proteomes" id="UP001233836">
    <property type="component" value="Unassembled WGS sequence"/>
</dbReference>
<keyword evidence="1" id="KW-1133">Transmembrane helix</keyword>
<evidence type="ECO:0000313" key="2">
    <source>
        <dbReference type="EMBL" id="MDQ0172718.1"/>
    </source>
</evidence>
<comment type="caution">
    <text evidence="2">The sequence shown here is derived from an EMBL/GenBank/DDBJ whole genome shotgun (WGS) entry which is preliminary data.</text>
</comment>
<dbReference type="RefSeq" id="WP_307219094.1">
    <property type="nucleotide sequence ID" value="NZ_JAUSTI010000013.1"/>
</dbReference>